<dbReference type="InterPro" id="IPR044035">
    <property type="entry name" value="DUF5698"/>
</dbReference>
<feature type="domain" description="DUF2179" evidence="7">
    <location>
        <begin position="115"/>
        <end position="167"/>
    </location>
</feature>
<keyword evidence="4 6" id="KW-1133">Transmembrane helix</keyword>
<evidence type="ECO:0000313" key="9">
    <source>
        <dbReference type="EMBL" id="RIE06029.1"/>
    </source>
</evidence>
<reference evidence="9 10" key="1">
    <citation type="submission" date="2018-09" db="EMBL/GenBank/DDBJ databases">
        <title>Discovery and Ecogenomic Context for Candidatus Cryosericales, a Global Caldiserica Order Active in Thawing Permafrost.</title>
        <authorList>
            <person name="Martinez M.A."/>
            <person name="Woodcroft B.J."/>
            <person name="Ignacio Espinoza J.C."/>
            <person name="Zayed A."/>
            <person name="Singleton C.M."/>
            <person name="Boyd J."/>
            <person name="Li Y.-F."/>
            <person name="Purvine S."/>
            <person name="Maughan H."/>
            <person name="Hodgkins S.B."/>
            <person name="Anderson D."/>
            <person name="Sederholm M."/>
            <person name="Temperton B."/>
            <person name="Saleska S.R."/>
            <person name="Tyson G.W."/>
            <person name="Rich V.I."/>
        </authorList>
    </citation>
    <scope>NUCLEOTIDE SEQUENCE [LARGE SCALE GENOMIC DNA]</scope>
    <source>
        <strain evidence="9 10">SMC7</strain>
    </source>
</reference>
<dbReference type="OrthoDB" id="48231at2"/>
<evidence type="ECO:0000256" key="4">
    <source>
        <dbReference type="ARBA" id="ARBA00022989"/>
    </source>
</evidence>
<keyword evidence="2" id="KW-1003">Cell membrane</keyword>
<dbReference type="Pfam" id="PF10035">
    <property type="entry name" value="DUF2179"/>
    <property type="match status" value="1"/>
</dbReference>
<evidence type="ECO:0000256" key="2">
    <source>
        <dbReference type="ARBA" id="ARBA00022475"/>
    </source>
</evidence>
<feature type="transmembrane region" description="Helical" evidence="6">
    <location>
        <begin position="12"/>
        <end position="33"/>
    </location>
</feature>
<accession>A0A398CXR6</accession>
<comment type="subcellular location">
    <subcellularLocation>
        <location evidence="1">Cell membrane</location>
        <topology evidence="1">Multi-pass membrane protein</topology>
    </subcellularLocation>
</comment>
<dbReference type="RefSeq" id="WP_119089186.1">
    <property type="nucleotide sequence ID" value="NZ_QXIS01000028.1"/>
</dbReference>
<dbReference type="InterPro" id="IPR022930">
    <property type="entry name" value="UPF0316"/>
</dbReference>
<dbReference type="PANTHER" id="PTHR40060">
    <property type="entry name" value="UPF0316 PROTEIN YEBE"/>
    <property type="match status" value="1"/>
</dbReference>
<keyword evidence="3 6" id="KW-0812">Transmembrane</keyword>
<feature type="domain" description="DUF5698" evidence="8">
    <location>
        <begin position="27"/>
        <end position="82"/>
    </location>
</feature>
<evidence type="ECO:0000259" key="8">
    <source>
        <dbReference type="Pfam" id="PF18955"/>
    </source>
</evidence>
<dbReference type="Pfam" id="PF18955">
    <property type="entry name" value="DUF5698"/>
    <property type="match status" value="1"/>
</dbReference>
<comment type="caution">
    <text evidence="9">The sequence shown here is derived from an EMBL/GenBank/DDBJ whole genome shotgun (WGS) entry which is preliminary data.</text>
</comment>
<evidence type="ECO:0000256" key="5">
    <source>
        <dbReference type="ARBA" id="ARBA00023136"/>
    </source>
</evidence>
<protein>
    <submittedName>
        <fullName evidence="9">DUF2179 domain-containing protein</fullName>
    </submittedName>
</protein>
<sequence>MVQFWVVAESVLIVFVMKFVDVALSTLFTNFLVRGRRLYTFIFGFLEVNVYLVSLARVLSSMTIYKMLGYAIGYSLGALFGIWLEQKLAIGNQTWLIIPNENPYRLAYHLRDRGFGITTISGSGMDSNRMVILTTTMRKNIALLNASLTELAPDAFVSVLDTRTTMGGHVTRIPRG</sequence>
<dbReference type="EMBL" id="QXIS01000028">
    <property type="protein sequence ID" value="RIE06029.1"/>
    <property type="molecule type" value="Genomic_DNA"/>
</dbReference>
<dbReference type="PANTHER" id="PTHR40060:SF1">
    <property type="entry name" value="UPF0316 PROTEIN YEBE"/>
    <property type="match status" value="1"/>
</dbReference>
<feature type="transmembrane region" description="Helical" evidence="6">
    <location>
        <begin position="38"/>
        <end position="58"/>
    </location>
</feature>
<evidence type="ECO:0000256" key="1">
    <source>
        <dbReference type="ARBA" id="ARBA00004651"/>
    </source>
</evidence>
<dbReference type="GO" id="GO:0005886">
    <property type="term" value="C:plasma membrane"/>
    <property type="evidence" value="ECO:0007669"/>
    <property type="project" value="UniProtKB-SubCell"/>
</dbReference>
<evidence type="ECO:0000313" key="10">
    <source>
        <dbReference type="Proteomes" id="UP000266328"/>
    </source>
</evidence>
<organism evidence="9 10">
    <name type="scientific">Candidatus Cryosericum terrychapinii</name>
    <dbReference type="NCBI Taxonomy" id="2290919"/>
    <lineage>
        <taxon>Bacteria</taxon>
        <taxon>Pseudomonadati</taxon>
        <taxon>Caldisericota/Cryosericota group</taxon>
        <taxon>Candidatus Cryosericota</taxon>
        <taxon>Candidatus Cryosericia</taxon>
        <taxon>Candidatus Cryosericales</taxon>
        <taxon>Candidatus Cryosericaceae</taxon>
        <taxon>Candidatus Cryosericum</taxon>
    </lineage>
</organism>
<name>A0A398CXR6_9BACT</name>
<dbReference type="CDD" id="cd16381">
    <property type="entry name" value="YitT_C_like_1"/>
    <property type="match status" value="1"/>
</dbReference>
<dbReference type="AlphaFoldDB" id="A0A398CXR6"/>
<evidence type="ECO:0000256" key="3">
    <source>
        <dbReference type="ARBA" id="ARBA00022692"/>
    </source>
</evidence>
<dbReference type="Proteomes" id="UP000266328">
    <property type="component" value="Unassembled WGS sequence"/>
</dbReference>
<proteinExistence type="predicted"/>
<feature type="transmembrane region" description="Helical" evidence="6">
    <location>
        <begin position="64"/>
        <end position="84"/>
    </location>
</feature>
<keyword evidence="5 6" id="KW-0472">Membrane</keyword>
<dbReference type="InterPro" id="IPR019264">
    <property type="entry name" value="DUF2179"/>
</dbReference>
<keyword evidence="10" id="KW-1185">Reference proteome</keyword>
<gene>
    <name evidence="9" type="ORF">SMC7_04660</name>
</gene>
<evidence type="ECO:0000259" key="7">
    <source>
        <dbReference type="Pfam" id="PF10035"/>
    </source>
</evidence>
<evidence type="ECO:0000256" key="6">
    <source>
        <dbReference type="SAM" id="Phobius"/>
    </source>
</evidence>